<dbReference type="InterPro" id="IPR006059">
    <property type="entry name" value="SBP"/>
</dbReference>
<dbReference type="PANTHER" id="PTHR43649:SF29">
    <property type="entry name" value="OSMOPROTECTIVE COMPOUNDS-BINDING PROTEIN GGTB"/>
    <property type="match status" value="1"/>
</dbReference>
<name>A0ABD4T164_9CYAN</name>
<evidence type="ECO:0000256" key="2">
    <source>
        <dbReference type="ARBA" id="ARBA00022448"/>
    </source>
</evidence>
<sequence length="426" mass="46504">MEFGHGGWGRWAWLLSIGFMLGSCQGRSADLSSSSSPVQIFGSLTGEGGDIVKQAIAPFSQTTGIEVIYEGSDAFATVLPIKVEAGNKPDIAIFPQPGLMANLAQEGDLVPLEFLDQGQLAQAYGNDWVKLGTVEGKLYGIWMRADPKSIVWYNPKAFQARGYQIPETWSDLQALTQKIQAAGAVPWCLGMESGDATGWVGTDWVESILLRTAGPQVYDQWVNRQIPFTAPAVKMAFERFGAIARDPRQVVGGTTGVVSIPFGDSPAPLFDNPPGCYLHRQASFIIDFLPNKVNLETDVNVFELPSINPQWGKPLLVGGLVFSLLNDRPEARAMMEYLISAQPHRILAGQNYITPHQGVPLSAYGNPLMRRQAQILRQAESIRFDGSDLMPAQVGTGTFWTGMVDYVGGEDLDTVLQTIDRSWPNP</sequence>
<dbReference type="SUPFAM" id="SSF53850">
    <property type="entry name" value="Periplasmic binding protein-like II"/>
    <property type="match status" value="1"/>
</dbReference>
<comment type="caution">
    <text evidence="3">The sequence shown here is derived from an EMBL/GenBank/DDBJ whole genome shotgun (WGS) entry which is preliminary data.</text>
</comment>
<keyword evidence="2" id="KW-0813">Transport</keyword>
<evidence type="ECO:0000256" key="1">
    <source>
        <dbReference type="ARBA" id="ARBA00008520"/>
    </source>
</evidence>
<dbReference type="RefSeq" id="WP_166281067.1">
    <property type="nucleotide sequence ID" value="NZ_JTHE03000038.1"/>
</dbReference>
<dbReference type="AlphaFoldDB" id="A0ABD4T164"/>
<evidence type="ECO:0000313" key="3">
    <source>
        <dbReference type="EMBL" id="MCM1982368.1"/>
    </source>
</evidence>
<evidence type="ECO:0000313" key="4">
    <source>
        <dbReference type="Proteomes" id="UP000031561"/>
    </source>
</evidence>
<dbReference type="PANTHER" id="PTHR43649">
    <property type="entry name" value="ARABINOSE-BINDING PROTEIN-RELATED"/>
    <property type="match status" value="1"/>
</dbReference>
<reference evidence="3 4" key="1">
    <citation type="journal article" date="2015" name="Genome Announc.">
        <title>Draft Genome Sequence of Filamentous Marine Cyanobacterium Lyngbya confervoides Strain BDU141951.</title>
        <authorList>
            <person name="Chandrababunaidu M.M."/>
            <person name="Sen D."/>
            <person name="Tripathy S."/>
        </authorList>
    </citation>
    <scope>NUCLEOTIDE SEQUENCE [LARGE SCALE GENOMIC DNA]</scope>
    <source>
        <strain evidence="3 4">BDU141951</strain>
    </source>
</reference>
<accession>A0ABD4T164</accession>
<dbReference type="EMBL" id="JTHE03000038">
    <property type="protein sequence ID" value="MCM1982368.1"/>
    <property type="molecule type" value="Genomic_DNA"/>
</dbReference>
<gene>
    <name evidence="3" type="ORF">QQ91_0005940</name>
</gene>
<dbReference type="Gene3D" id="3.40.190.10">
    <property type="entry name" value="Periplasmic binding protein-like II"/>
    <property type="match status" value="2"/>
</dbReference>
<comment type="similarity">
    <text evidence="1">Belongs to the bacterial solute-binding protein 1 family.</text>
</comment>
<proteinExistence type="inferred from homology"/>
<protein>
    <submittedName>
        <fullName evidence="3">ABC transporter substrate-binding protein</fullName>
    </submittedName>
</protein>
<dbReference type="InterPro" id="IPR050490">
    <property type="entry name" value="Bact_solute-bd_prot1"/>
</dbReference>
<dbReference type="Pfam" id="PF01547">
    <property type="entry name" value="SBP_bac_1"/>
    <property type="match status" value="1"/>
</dbReference>
<organism evidence="3 4">
    <name type="scientific">Lyngbya confervoides BDU141951</name>
    <dbReference type="NCBI Taxonomy" id="1574623"/>
    <lineage>
        <taxon>Bacteria</taxon>
        <taxon>Bacillati</taxon>
        <taxon>Cyanobacteriota</taxon>
        <taxon>Cyanophyceae</taxon>
        <taxon>Oscillatoriophycideae</taxon>
        <taxon>Oscillatoriales</taxon>
        <taxon>Microcoleaceae</taxon>
        <taxon>Lyngbya</taxon>
    </lineage>
</organism>
<keyword evidence="4" id="KW-1185">Reference proteome</keyword>
<dbReference type="Proteomes" id="UP000031561">
    <property type="component" value="Unassembled WGS sequence"/>
</dbReference>